<dbReference type="RefSeq" id="WP_012856277.1">
    <property type="nucleotide sequence ID" value="NC_013512.1"/>
</dbReference>
<name>D1AZP4_SULD5</name>
<dbReference type="KEGG" id="sdl:Sdel_0474"/>
<feature type="chain" id="PRO_5003020625" evidence="4">
    <location>
        <begin position="23"/>
        <end position="407"/>
    </location>
</feature>
<evidence type="ECO:0000313" key="5">
    <source>
        <dbReference type="EMBL" id="ACZ11511.1"/>
    </source>
</evidence>
<dbReference type="EMBL" id="CP001816">
    <property type="protein sequence ID" value="ACZ11511.1"/>
    <property type="molecule type" value="Genomic_DNA"/>
</dbReference>
<evidence type="ECO:0000256" key="2">
    <source>
        <dbReference type="ARBA" id="ARBA00022448"/>
    </source>
</evidence>
<reference evidence="5 6" key="2">
    <citation type="journal article" date="2010" name="Stand. Genomic Sci.">
        <title>Complete genome sequence of Sulfurospirillum deleyianum type strain (5175).</title>
        <authorList>
            <person name="Sikorski J."/>
            <person name="Lapidus A."/>
            <person name="Copeland A."/>
            <person name="Glavina Del Rio T."/>
            <person name="Nolan M."/>
            <person name="Lucas S."/>
            <person name="Chen F."/>
            <person name="Tice H."/>
            <person name="Cheng J.F."/>
            <person name="Saunders E."/>
            <person name="Bruce D."/>
            <person name="Goodwin L."/>
            <person name="Pitluck S."/>
            <person name="Ovchinnikova G."/>
            <person name="Pati A."/>
            <person name="Ivanova N."/>
            <person name="Mavromatis K."/>
            <person name="Chen A."/>
            <person name="Palaniappan K."/>
            <person name="Chain P."/>
            <person name="Land M."/>
            <person name="Hauser L."/>
            <person name="Chang Y.J."/>
            <person name="Jeffries C.D."/>
            <person name="Brettin T."/>
            <person name="Detter J.C."/>
            <person name="Han C."/>
            <person name="Rohde M."/>
            <person name="Lang E."/>
            <person name="Spring S."/>
            <person name="Goker M."/>
            <person name="Bristow J."/>
            <person name="Eisen J.A."/>
            <person name="Markowitz V."/>
            <person name="Hugenholtz P."/>
            <person name="Kyrpides N.C."/>
            <person name="Klenk H.P."/>
        </authorList>
    </citation>
    <scope>NUCLEOTIDE SEQUENCE [LARGE SCALE GENOMIC DNA]</scope>
    <source>
        <strain evidence="6">ATCC 51133 / DSM 6946 / 5175</strain>
    </source>
</reference>
<dbReference type="InterPro" id="IPR023614">
    <property type="entry name" value="Porin_dom_sf"/>
</dbReference>
<evidence type="ECO:0000256" key="4">
    <source>
        <dbReference type="SAM" id="SignalP"/>
    </source>
</evidence>
<keyword evidence="6" id="KW-1185">Reference proteome</keyword>
<dbReference type="Gene3D" id="2.40.160.10">
    <property type="entry name" value="Porin"/>
    <property type="match status" value="1"/>
</dbReference>
<dbReference type="AlphaFoldDB" id="D1AZP4"/>
<reference evidence="6" key="1">
    <citation type="submission" date="2009-11" db="EMBL/GenBank/DDBJ databases">
        <title>The complete genome of Sulfurospirillum deleyianum DSM 6946.</title>
        <authorList>
            <consortium name="US DOE Joint Genome Institute (JGI-PGF)"/>
            <person name="Lucas S."/>
            <person name="Copeland A."/>
            <person name="Lapidus A."/>
            <person name="Glavina del Rio T."/>
            <person name="Dalin E."/>
            <person name="Tice H."/>
            <person name="Bruce D."/>
            <person name="Goodwin L."/>
            <person name="Pitluck S."/>
            <person name="Kyrpides N."/>
            <person name="Mavromatis K."/>
            <person name="Ivanova N."/>
            <person name="Ovchinnikova G."/>
            <person name="Munk A.C."/>
            <person name="Lu M."/>
            <person name="Brettin T."/>
            <person name="Detter J.C."/>
            <person name="Han C."/>
            <person name="Tapia R."/>
            <person name="Larimer F."/>
            <person name="Land M."/>
            <person name="Hauser L."/>
            <person name="Markowitz V."/>
            <person name="Cheng J.F."/>
            <person name="Hugenholtz P."/>
            <person name="Woyke T."/>
            <person name="Wu D."/>
            <person name="Aumann P."/>
            <person name="Schneider S."/>
            <person name="Lang E."/>
            <person name="Spring S."/>
            <person name="Klenk H.P."/>
            <person name="Eisen J.A."/>
        </authorList>
    </citation>
    <scope>NUCLEOTIDE SEQUENCE [LARGE SCALE GENOMIC DNA]</scope>
    <source>
        <strain evidence="6">ATCC 51133 / DSM 6946 / 5175</strain>
    </source>
</reference>
<dbReference type="OrthoDB" id="9125at2"/>
<evidence type="ECO:0000313" key="6">
    <source>
        <dbReference type="Proteomes" id="UP000002222"/>
    </source>
</evidence>
<accession>D1AZP4</accession>
<sequence precursor="true">MKLAKLSLAAMMVAGLASSSFAADTLADAFKNGKVNGAVQGYYWTKDTGNTTAEIFTTGLDLSYETAKLYGFAFKGTFQSSSSPFINQDGRDNYGDMHGSGAVLSEAYLSYTLGKTTALVGRMYLDTPLVASSGSRMTKQSFEGAAIINTDLPDTTLIAGYVQKFQDRTDGDGNIGKFKREFGTGSGVANDLHPEIEDGAFTVAAINKSITGLTLTAAYVQANDLKDIMDRLSIAYAEADYKGKAGSFSYGLAAQYYDNDFGGNDTTYDANNLWATKLSLGYDAFGAYVAYSKVNDKTNGLGVVSGLGGGADLAYTGSPIMSSSYENDTEAYKVGATYAIMKNANVGVSYTVNDIDSADYEAAFAAIEADYAFEGALNGLNTALIFEDGSKDASGKNAMRLNVNYKF</sequence>
<feature type="signal peptide" evidence="4">
    <location>
        <begin position="1"/>
        <end position="22"/>
    </location>
</feature>
<proteinExistence type="inferred from homology"/>
<dbReference type="Proteomes" id="UP000002222">
    <property type="component" value="Chromosome"/>
</dbReference>
<dbReference type="eggNOG" id="COG4773">
    <property type="taxonomic scope" value="Bacteria"/>
</dbReference>
<keyword evidence="2" id="KW-0813">Transport</keyword>
<dbReference type="HOGENOM" id="CLU_052660_0_0_7"/>
<evidence type="ECO:0000256" key="3">
    <source>
        <dbReference type="ARBA" id="ARBA00022729"/>
    </source>
</evidence>
<evidence type="ECO:0000256" key="1">
    <source>
        <dbReference type="ARBA" id="ARBA00009075"/>
    </source>
</evidence>
<comment type="similarity">
    <text evidence="1">Belongs to the outer membrane porin (Opr) (TC 1.B.25) family.</text>
</comment>
<organism evidence="5 6">
    <name type="scientific">Sulfurospirillum deleyianum (strain ATCC 51133 / DSM 6946 / 5175)</name>
    <dbReference type="NCBI Taxonomy" id="525898"/>
    <lineage>
        <taxon>Bacteria</taxon>
        <taxon>Pseudomonadati</taxon>
        <taxon>Campylobacterota</taxon>
        <taxon>Epsilonproteobacteria</taxon>
        <taxon>Campylobacterales</taxon>
        <taxon>Sulfurospirillaceae</taxon>
        <taxon>Sulfurospirillum</taxon>
    </lineage>
</organism>
<dbReference type="STRING" id="525898.Sdel_0474"/>
<dbReference type="InterPro" id="IPR005318">
    <property type="entry name" value="OM_porin_bac"/>
</dbReference>
<dbReference type="Pfam" id="PF03573">
    <property type="entry name" value="OprD"/>
    <property type="match status" value="1"/>
</dbReference>
<gene>
    <name evidence="5" type="ordered locus">Sdel_0474</name>
</gene>
<protein>
    <submittedName>
        <fullName evidence="5">Outer membrane porin</fullName>
    </submittedName>
</protein>
<keyword evidence="3 4" id="KW-0732">Signal</keyword>
<dbReference type="GO" id="GO:0016020">
    <property type="term" value="C:membrane"/>
    <property type="evidence" value="ECO:0007669"/>
    <property type="project" value="InterPro"/>
</dbReference>